<gene>
    <name evidence="1" type="ORF">QWI16_12630</name>
</gene>
<name>A0ABT8TFZ9_9GAMM</name>
<keyword evidence="2" id="KW-1185">Reference proteome</keyword>
<dbReference type="Proteomes" id="UP001168380">
    <property type="component" value="Unassembled WGS sequence"/>
</dbReference>
<organism evidence="1 2">
    <name type="scientific">Gilvimarinus algae</name>
    <dbReference type="NCBI Taxonomy" id="3058037"/>
    <lineage>
        <taxon>Bacteria</taxon>
        <taxon>Pseudomonadati</taxon>
        <taxon>Pseudomonadota</taxon>
        <taxon>Gammaproteobacteria</taxon>
        <taxon>Cellvibrionales</taxon>
        <taxon>Cellvibrionaceae</taxon>
        <taxon>Gilvimarinus</taxon>
    </lineage>
</organism>
<reference evidence="1" key="1">
    <citation type="submission" date="2023-07" db="EMBL/GenBank/DDBJ databases">
        <title>Gilvimarinus algae sp. nov., isolated from the surface of Kelp.</title>
        <authorList>
            <person name="Sun Y.Y."/>
            <person name="Gong Y."/>
            <person name="Du Z.J."/>
        </authorList>
    </citation>
    <scope>NUCLEOTIDE SEQUENCE</scope>
    <source>
        <strain evidence="1">SDUM040014</strain>
    </source>
</reference>
<protein>
    <submittedName>
        <fullName evidence="1">Uncharacterized protein</fullName>
    </submittedName>
</protein>
<comment type="caution">
    <text evidence="1">The sequence shown here is derived from an EMBL/GenBank/DDBJ whole genome shotgun (WGS) entry which is preliminary data.</text>
</comment>
<evidence type="ECO:0000313" key="1">
    <source>
        <dbReference type="EMBL" id="MDO3383017.1"/>
    </source>
</evidence>
<dbReference type="EMBL" id="JAULRT010000059">
    <property type="protein sequence ID" value="MDO3383017.1"/>
    <property type="molecule type" value="Genomic_DNA"/>
</dbReference>
<dbReference type="RefSeq" id="WP_302713632.1">
    <property type="nucleotide sequence ID" value="NZ_JAULRT010000059.1"/>
</dbReference>
<sequence>MNAPAYKLTVNNQSTSEGYVLIFLEKPDASQPDMQTFAWQSKFLYSDVEADFSWELDWGFIWQQTNAVNASQQIVPADLQTKNQITLSYDASHQAFHFSKPTQGASAGQLRIVEDSSVPIGMVDVGVALSGHPAFMVKSQPNMTVAITPKPSYWLAFGNSESKGPINVGEYTNAVKLQFPPNIYALTATIHPDKSITIENTPLLVAKQPDL</sequence>
<proteinExistence type="predicted"/>
<evidence type="ECO:0000313" key="2">
    <source>
        <dbReference type="Proteomes" id="UP001168380"/>
    </source>
</evidence>
<accession>A0ABT8TFZ9</accession>